<keyword evidence="2" id="KW-1185">Reference proteome</keyword>
<proteinExistence type="predicted"/>
<accession>A0ABD1NNL0</accession>
<dbReference type="AlphaFoldDB" id="A0ABD1NNL0"/>
<dbReference type="Proteomes" id="UP001603857">
    <property type="component" value="Unassembled WGS sequence"/>
</dbReference>
<organism evidence="1 2">
    <name type="scientific">Flemingia macrophylla</name>
    <dbReference type="NCBI Taxonomy" id="520843"/>
    <lineage>
        <taxon>Eukaryota</taxon>
        <taxon>Viridiplantae</taxon>
        <taxon>Streptophyta</taxon>
        <taxon>Embryophyta</taxon>
        <taxon>Tracheophyta</taxon>
        <taxon>Spermatophyta</taxon>
        <taxon>Magnoliopsida</taxon>
        <taxon>eudicotyledons</taxon>
        <taxon>Gunneridae</taxon>
        <taxon>Pentapetalae</taxon>
        <taxon>rosids</taxon>
        <taxon>fabids</taxon>
        <taxon>Fabales</taxon>
        <taxon>Fabaceae</taxon>
        <taxon>Papilionoideae</taxon>
        <taxon>50 kb inversion clade</taxon>
        <taxon>NPAAA clade</taxon>
        <taxon>indigoferoid/millettioid clade</taxon>
        <taxon>Phaseoleae</taxon>
        <taxon>Flemingia</taxon>
    </lineage>
</organism>
<reference evidence="1 2" key="1">
    <citation type="submission" date="2024-08" db="EMBL/GenBank/DDBJ databases">
        <title>Insights into the chromosomal genome structure of Flemingia macrophylla.</title>
        <authorList>
            <person name="Ding Y."/>
            <person name="Zhao Y."/>
            <person name="Bi W."/>
            <person name="Wu M."/>
            <person name="Zhao G."/>
            <person name="Gong Y."/>
            <person name="Li W."/>
            <person name="Zhang P."/>
        </authorList>
    </citation>
    <scope>NUCLEOTIDE SEQUENCE [LARGE SCALE GENOMIC DNA]</scope>
    <source>
        <strain evidence="1">DYQJB</strain>
        <tissue evidence="1">Leaf</tissue>
    </source>
</reference>
<protein>
    <submittedName>
        <fullName evidence="1">Uncharacterized protein</fullName>
    </submittedName>
</protein>
<evidence type="ECO:0000313" key="1">
    <source>
        <dbReference type="EMBL" id="KAL2349478.1"/>
    </source>
</evidence>
<name>A0ABD1NNL0_9FABA</name>
<comment type="caution">
    <text evidence="1">The sequence shown here is derived from an EMBL/GenBank/DDBJ whole genome shotgun (WGS) entry which is preliminary data.</text>
</comment>
<sequence>MSMAFLSKVSTVGAWWACIPELISGEKLWSLLRLCLSRQMLSFGDPLSLLVKITVEVKLGEFAAKQLLELKPDHDGALVNLSHPLNVNARFLKLEFFWWRFNRSFVNIMPLTFVAIQTVCDIFTASVIKTI</sequence>
<evidence type="ECO:0000313" key="2">
    <source>
        <dbReference type="Proteomes" id="UP001603857"/>
    </source>
</evidence>
<gene>
    <name evidence="1" type="ORF">Fmac_003478</name>
</gene>
<dbReference type="EMBL" id="JBGMDY010000001">
    <property type="protein sequence ID" value="KAL2349478.1"/>
    <property type="molecule type" value="Genomic_DNA"/>
</dbReference>